<dbReference type="EMBL" id="GGEC01055570">
    <property type="protein sequence ID" value="MBX36054.1"/>
    <property type="molecule type" value="Transcribed_RNA"/>
</dbReference>
<protein>
    <submittedName>
        <fullName evidence="1">Uncharacterized protein</fullName>
    </submittedName>
</protein>
<accession>A0A2P2N0T6</accession>
<reference evidence="1" key="1">
    <citation type="submission" date="2018-02" db="EMBL/GenBank/DDBJ databases">
        <title>Rhizophora mucronata_Transcriptome.</title>
        <authorList>
            <person name="Meera S.P."/>
            <person name="Sreeshan A."/>
            <person name="Augustine A."/>
        </authorList>
    </citation>
    <scope>NUCLEOTIDE SEQUENCE</scope>
    <source>
        <tissue evidence="1">Leaf</tissue>
    </source>
</reference>
<proteinExistence type="predicted"/>
<sequence>MFLSIIEAIAKVFNPEILSINNEWT</sequence>
<dbReference type="AlphaFoldDB" id="A0A2P2N0T6"/>
<evidence type="ECO:0000313" key="1">
    <source>
        <dbReference type="EMBL" id="MBX36054.1"/>
    </source>
</evidence>
<name>A0A2P2N0T6_RHIMU</name>
<organism evidence="1">
    <name type="scientific">Rhizophora mucronata</name>
    <name type="common">Asiatic mangrove</name>
    <dbReference type="NCBI Taxonomy" id="61149"/>
    <lineage>
        <taxon>Eukaryota</taxon>
        <taxon>Viridiplantae</taxon>
        <taxon>Streptophyta</taxon>
        <taxon>Embryophyta</taxon>
        <taxon>Tracheophyta</taxon>
        <taxon>Spermatophyta</taxon>
        <taxon>Magnoliopsida</taxon>
        <taxon>eudicotyledons</taxon>
        <taxon>Gunneridae</taxon>
        <taxon>Pentapetalae</taxon>
        <taxon>rosids</taxon>
        <taxon>fabids</taxon>
        <taxon>Malpighiales</taxon>
        <taxon>Rhizophoraceae</taxon>
        <taxon>Rhizophora</taxon>
    </lineage>
</organism>